<sequence length="298" mass="33885">MKDVRKLAKRWEEKSQSCVEQYFTQFQATEIPVANQIWQRAKDRFEESSGKVSTSNRDNVWIQASDEEDRRGGVVVLIGTTEAVTEAELVCKTLIKETEKLLKWEASIVTDHITKMKAVKLKILQLNNFPEKHPDVDIRLDVDNQSVDFKGQQALVQKAKIDVYETTNKLAEERVPLSRGKLSYLKSDKGRDHLEDSLKRKDIKVAFAVENEEMTILGQLFIDVKAAKDLLQQVVSESPIAIAEESRDLLTKQSFASLSTNLRQRLSVDIHIAKDKVWVVGPTEKVANASKDIKTYIT</sequence>
<keyword evidence="2" id="KW-1185">Reference proteome</keyword>
<name>A0A8K0A8C8_BRALA</name>
<dbReference type="OrthoDB" id="6159649at2759"/>
<evidence type="ECO:0000313" key="2">
    <source>
        <dbReference type="Proteomes" id="UP000838412"/>
    </source>
</evidence>
<dbReference type="EMBL" id="OV696691">
    <property type="protein sequence ID" value="CAH1268228.1"/>
    <property type="molecule type" value="Genomic_DNA"/>
</dbReference>
<evidence type="ECO:0000313" key="1">
    <source>
        <dbReference type="EMBL" id="CAH1268228.1"/>
    </source>
</evidence>
<reference evidence="1" key="1">
    <citation type="submission" date="2022-01" db="EMBL/GenBank/DDBJ databases">
        <authorList>
            <person name="Braso-Vives M."/>
        </authorList>
    </citation>
    <scope>NUCLEOTIDE SEQUENCE</scope>
</reference>
<dbReference type="AlphaFoldDB" id="A0A8K0A8C8"/>
<dbReference type="Proteomes" id="UP000838412">
    <property type="component" value="Chromosome 6"/>
</dbReference>
<accession>A0A8K0A8C8</accession>
<proteinExistence type="predicted"/>
<protein>
    <submittedName>
        <fullName evidence="1">Hypp3843 protein</fullName>
    </submittedName>
</protein>
<organism evidence="1 2">
    <name type="scientific">Branchiostoma lanceolatum</name>
    <name type="common">Common lancelet</name>
    <name type="synonym">Amphioxus lanceolatum</name>
    <dbReference type="NCBI Taxonomy" id="7740"/>
    <lineage>
        <taxon>Eukaryota</taxon>
        <taxon>Metazoa</taxon>
        <taxon>Chordata</taxon>
        <taxon>Cephalochordata</taxon>
        <taxon>Leptocardii</taxon>
        <taxon>Amphioxiformes</taxon>
        <taxon>Branchiostomatidae</taxon>
        <taxon>Branchiostoma</taxon>
    </lineage>
</organism>
<gene>
    <name evidence="1" type="primary">Hypp3843</name>
    <name evidence="1" type="ORF">BLAG_LOCUS21244</name>
</gene>